<comment type="caution">
    <text evidence="1">The sequence shown here is derived from an EMBL/GenBank/DDBJ whole genome shotgun (WGS) entry which is preliminary data.</text>
</comment>
<proteinExistence type="predicted"/>
<dbReference type="AlphaFoldDB" id="A0AAD2ESL5"/>
<dbReference type="Proteomes" id="UP001189915">
    <property type="component" value="Unassembled WGS sequence"/>
</dbReference>
<gene>
    <name evidence="1" type="ORF">LMG18091_03790</name>
</gene>
<name>A0AAD2ESL5_9RALS</name>
<evidence type="ECO:0000313" key="2">
    <source>
        <dbReference type="Proteomes" id="UP001189915"/>
    </source>
</evidence>
<reference evidence="1 2" key="1">
    <citation type="submission" date="2023-07" db="EMBL/GenBank/DDBJ databases">
        <authorList>
            <person name="Peeters C."/>
        </authorList>
    </citation>
    <scope>NUCLEOTIDE SEQUENCE [LARGE SCALE GENOMIC DNA]</scope>
    <source>
        <strain evidence="1 2">LMG 18091</strain>
    </source>
</reference>
<sequence>MQRYVLCMRFDLLRQRGALVAPGCSKDSLDISRLCCAYVHFDDVGQLEHAGWDRVNIDHVVQSKFETEVVQGLALIDCRVIELDCLKQLQRKTVGGQYCQHIQVETLHANIDIADHIAQHTINAEFADCVENHIGRRSRPICKVRTEARVASAKKQLVCNQAPFAVNYWLPAYKNLTLTPFHWWQHLHPLPAGA</sequence>
<evidence type="ECO:0000313" key="1">
    <source>
        <dbReference type="EMBL" id="CAJ0702869.1"/>
    </source>
</evidence>
<accession>A0AAD2ESL5</accession>
<keyword evidence="2" id="KW-1185">Reference proteome</keyword>
<dbReference type="EMBL" id="CATWAF010000005">
    <property type="protein sequence ID" value="CAJ0702869.1"/>
    <property type="molecule type" value="Genomic_DNA"/>
</dbReference>
<organism evidence="1 2">
    <name type="scientific">Ralstonia wenshanensis</name>
    <dbReference type="NCBI Taxonomy" id="2842456"/>
    <lineage>
        <taxon>Bacteria</taxon>
        <taxon>Pseudomonadati</taxon>
        <taxon>Pseudomonadota</taxon>
        <taxon>Betaproteobacteria</taxon>
        <taxon>Burkholderiales</taxon>
        <taxon>Burkholderiaceae</taxon>
        <taxon>Ralstonia</taxon>
    </lineage>
</organism>
<protein>
    <submittedName>
        <fullName evidence="1">Uncharacterized protein</fullName>
    </submittedName>
</protein>